<evidence type="ECO:0000256" key="2">
    <source>
        <dbReference type="ARBA" id="ARBA00008884"/>
    </source>
</evidence>
<dbReference type="InterPro" id="IPR009027">
    <property type="entry name" value="Ribosomal_bL9/RNase_H1_N"/>
</dbReference>
<dbReference type="Proteomes" id="UP000201832">
    <property type="component" value="Segment"/>
</dbReference>
<evidence type="ECO:0000256" key="7">
    <source>
        <dbReference type="SAM" id="Coils"/>
    </source>
</evidence>
<reference evidence="9 10" key="1">
    <citation type="journal article" date="2002" name="Arch. Virol.">
        <title>Cloning, sequencing, and promoter identification of Blueberry red ringspot virus, a member of the family Caulimoviridae with similarities to the "Soybean chlorotic mottle-like" genus.</title>
        <authorList>
            <person name="Glasheen B.M."/>
            <person name="Polashock J.J."/>
            <person name="Lawrence D.M."/>
            <person name="Gillett J.M."/>
            <person name="Ramsdell D.C."/>
            <person name="Vorsa N."/>
            <person name="Hillman B.I."/>
        </authorList>
    </citation>
    <scope>NUCLEOTIDE SEQUENCE [LARGE SCALE GENOMIC DNA]</scope>
</reference>
<accession>Q919G2</accession>
<evidence type="ECO:0000256" key="1">
    <source>
        <dbReference type="ARBA" id="ARBA00004192"/>
    </source>
</evidence>
<dbReference type="Pfam" id="PF01693">
    <property type="entry name" value="Cauli_VI"/>
    <property type="match status" value="1"/>
</dbReference>
<dbReference type="GO" id="GO:0030430">
    <property type="term" value="C:host cell cytoplasm"/>
    <property type="evidence" value="ECO:0007669"/>
    <property type="project" value="UniProtKB-SubCell"/>
</dbReference>
<dbReference type="KEGG" id="vg:944533"/>
<keyword evidence="4" id="KW-0810">Translation regulation</keyword>
<evidence type="ECO:0000313" key="9">
    <source>
        <dbReference type="EMBL" id="AAL13275.1"/>
    </source>
</evidence>
<dbReference type="Gene3D" id="3.40.970.10">
    <property type="entry name" value="Ribonuclease H1, N-terminal domain"/>
    <property type="match status" value="1"/>
</dbReference>
<comment type="subcellular location">
    <subcellularLocation>
        <location evidence="1">Host cytoplasm</location>
    </subcellularLocation>
</comment>
<evidence type="ECO:0000256" key="4">
    <source>
        <dbReference type="ARBA" id="ARBA00022845"/>
    </source>
</evidence>
<feature type="domain" description="Ribonuclease H1 N-terminal" evidence="8">
    <location>
        <begin position="82"/>
        <end position="123"/>
    </location>
</feature>
<comment type="similarity">
    <text evidence="2">Belongs to the caulimoviridae viroplasmin family.</text>
</comment>
<evidence type="ECO:0000256" key="5">
    <source>
        <dbReference type="ARBA" id="ARBA00023200"/>
    </source>
</evidence>
<organism evidence="9 10">
    <name type="scientific">Blueberry red ringspot virus</name>
    <dbReference type="NCBI Taxonomy" id="172220"/>
    <lineage>
        <taxon>Viruses</taxon>
        <taxon>Riboviria</taxon>
        <taxon>Pararnavirae</taxon>
        <taxon>Artverviricota</taxon>
        <taxon>Revtraviricetes</taxon>
        <taxon>Ortervirales</taxon>
        <taxon>Caulimoviridae</taxon>
        <taxon>Soymovirus</taxon>
        <taxon>Soymovirus maculavaccinii</taxon>
    </lineage>
</organism>
<feature type="coiled-coil region" evidence="7">
    <location>
        <begin position="5"/>
        <end position="46"/>
    </location>
</feature>
<keyword evidence="10" id="KW-1185">Reference proteome</keyword>
<name>Q919G2_9VIRU</name>
<evidence type="ECO:0000259" key="8">
    <source>
        <dbReference type="Pfam" id="PF01693"/>
    </source>
</evidence>
<dbReference type="GeneID" id="944533"/>
<evidence type="ECO:0000256" key="3">
    <source>
        <dbReference type="ARBA" id="ARBA00017800"/>
    </source>
</evidence>
<evidence type="ECO:0000256" key="6">
    <source>
        <dbReference type="ARBA" id="ARBA00030758"/>
    </source>
</evidence>
<dbReference type="SUPFAM" id="SSF55658">
    <property type="entry name" value="L9 N-domain-like"/>
    <property type="match status" value="1"/>
</dbReference>
<keyword evidence="5" id="KW-1035">Host cytoplasm</keyword>
<evidence type="ECO:0000313" key="10">
    <source>
        <dbReference type="Proteomes" id="UP000201832"/>
    </source>
</evidence>
<dbReference type="InterPro" id="IPR011320">
    <property type="entry name" value="RNase_H1_N"/>
</dbReference>
<sequence>MEGAIKTLENQISTKEQSFQAKKQKLAELEAEINNLRSTLAILSGDSSKLSPSVPEEKKYSVLANIEEVNKQVASARSKKEYYVIFNGPMKGIYDEWHKAAPHIQGQSSIIHKKYPTIDEAKKALEGSYAAITNAPASPKDSKVLLGRFKVPSVPTIDSIQTIESKMKALKVTPKKYNDYMEILYNYKDQHKLLHFYPKYRDTIGYKAIILPEASAFTTYELFKNGLADTIYFSDSKIFNDFPERIKQTINNYFKRFAKERPCYIKLFSTHPTFSIQGEEDMPSYSVLQIGISNGDMPLMDTLHMPVPKHEELKQINLQNFIGVINHLSNLTANIKMLYKSDTMIIYSKATKEIEPDQEAVFIEFEKNFIENKIPKMTGEMKKELCNHMTKEDHPGHYCPILSIHSAGMIRSQYQVKTKKRSPMEVEE</sequence>
<protein>
    <recommendedName>
        <fullName evidence="3">Transactivator/viroplasmin protein</fullName>
    </recommendedName>
    <alternativeName>
        <fullName evidence="6">Inclusion body matrix protein</fullName>
    </alternativeName>
</protein>
<proteinExistence type="inferred from homology"/>
<dbReference type="EMBL" id="AF404509">
    <property type="protein sequence ID" value="AAL13275.1"/>
    <property type="molecule type" value="Genomic_DNA"/>
</dbReference>
<dbReference type="RefSeq" id="NP_395470.1">
    <property type="nucleotide sequence ID" value="NC_003138.2"/>
</dbReference>
<dbReference type="InterPro" id="IPR037056">
    <property type="entry name" value="RNase_H1_N_sf"/>
</dbReference>
<dbReference type="OrthoDB" id="12709at10239"/>
<keyword evidence="7" id="KW-0175">Coiled coil</keyword>